<name>A0ABS3T8W2_9BACT</name>
<evidence type="ECO:0000313" key="1">
    <source>
        <dbReference type="EMBL" id="MBO3270085.1"/>
    </source>
</evidence>
<evidence type="ECO:0008006" key="3">
    <source>
        <dbReference type="Google" id="ProtNLM"/>
    </source>
</evidence>
<proteinExistence type="predicted"/>
<comment type="caution">
    <text evidence="1">The sequence shown here is derived from an EMBL/GenBank/DDBJ whole genome shotgun (WGS) entry which is preliminary data.</text>
</comment>
<sequence>MFSPSNRLYFENAAGRVEEDRAGFVRLTYTLGRREASIWHGLLQHTKHLLARQGQGLLLVDQRAMQAYSLEEQRWLVEEWLPQAIVEGGYRYGAIVQARDAFARLAMDTVRLQAQNLQLTYRYFTNEEEAVAWLRAQIKEFSLRYNS</sequence>
<dbReference type="EMBL" id="JAGETX010000002">
    <property type="protein sequence ID" value="MBO3270085.1"/>
    <property type="molecule type" value="Genomic_DNA"/>
</dbReference>
<accession>A0ABS3T8W2</accession>
<evidence type="ECO:0000313" key="2">
    <source>
        <dbReference type="Proteomes" id="UP000670527"/>
    </source>
</evidence>
<protein>
    <recommendedName>
        <fullName evidence="3">STAS/SEC14 domain-containing protein</fullName>
    </recommendedName>
</protein>
<dbReference type="Proteomes" id="UP000670527">
    <property type="component" value="Unassembled WGS sequence"/>
</dbReference>
<organism evidence="1 2">
    <name type="scientific">Hymenobacter defluvii</name>
    <dbReference type="NCBI Taxonomy" id="2054411"/>
    <lineage>
        <taxon>Bacteria</taxon>
        <taxon>Pseudomonadati</taxon>
        <taxon>Bacteroidota</taxon>
        <taxon>Cytophagia</taxon>
        <taxon>Cytophagales</taxon>
        <taxon>Hymenobacteraceae</taxon>
        <taxon>Hymenobacter</taxon>
    </lineage>
</organism>
<dbReference type="RefSeq" id="WP_208306702.1">
    <property type="nucleotide sequence ID" value="NZ_JAGETX010000002.1"/>
</dbReference>
<reference evidence="1 2" key="1">
    <citation type="submission" date="2021-03" db="EMBL/GenBank/DDBJ databases">
        <authorList>
            <person name="Kim M.K."/>
        </authorList>
    </citation>
    <scope>NUCLEOTIDE SEQUENCE [LARGE SCALE GENOMIC DNA]</scope>
    <source>
        <strain evidence="1 2">BT507</strain>
    </source>
</reference>
<gene>
    <name evidence="1" type="ORF">J4D97_05435</name>
</gene>
<keyword evidence="2" id="KW-1185">Reference proteome</keyword>